<evidence type="ECO:0000256" key="1">
    <source>
        <dbReference type="SAM" id="Coils"/>
    </source>
</evidence>
<evidence type="ECO:0000313" key="3">
    <source>
        <dbReference type="Proteomes" id="UP000619293"/>
    </source>
</evidence>
<reference evidence="2 3" key="1">
    <citation type="submission" date="2021-01" db="EMBL/GenBank/DDBJ databases">
        <title>Whole genome shotgun sequence of Catellatospora chokoriensis NBRC 107358.</title>
        <authorList>
            <person name="Komaki H."/>
            <person name="Tamura T."/>
        </authorList>
    </citation>
    <scope>NUCLEOTIDE SEQUENCE [LARGE SCALE GENOMIC DNA]</scope>
    <source>
        <strain evidence="2 3">NBRC 107358</strain>
    </source>
</reference>
<dbReference type="Proteomes" id="UP000619293">
    <property type="component" value="Unassembled WGS sequence"/>
</dbReference>
<name>A0A8J3K8N8_9ACTN</name>
<dbReference type="EMBL" id="BONG01000049">
    <property type="protein sequence ID" value="GIF92715.1"/>
    <property type="molecule type" value="Genomic_DNA"/>
</dbReference>
<gene>
    <name evidence="2" type="ORF">Cch02nite_61590</name>
</gene>
<sequence length="436" mass="49131">MLIRGFYEEPELVASISELAPTFQVIEDFGEVRQEEWDMVVTDQNITDCKPHLFVIYFGGLQERELVDTGYSWANNVVCETGFVSREYARVTGLSEAISALVHEQLEPVLKARTSHIVFTAEPKMSFASGMDFGQGPMPKRVERPKVVIDPFILAGDGAQILAGRYKRMSQPSEVWLVPQDVPDYLVWVQGAMAEWYRLDSTRFPGVPDWTRDSRWLTSAELEVRERQTRVTDRRTKLLAELEAELTDLKQEMAEARELADNYERALLTTQSEPLVEAVAKAFTELGFDVVNADEAAESRDFLEDLHITDPDDPGWIAIAEVKGYTKGAKTEALVQFVRFNNRYHQRYGRLPTACWYVVNQFLARDPGSRQPVLHGKDDDVKAFGESNGLVIDTVILFGLLRSVRQGAYTASQARSALRASTGRLSEAAIEQALPN</sequence>
<evidence type="ECO:0008006" key="4">
    <source>
        <dbReference type="Google" id="ProtNLM"/>
    </source>
</evidence>
<keyword evidence="3" id="KW-1185">Reference proteome</keyword>
<evidence type="ECO:0000313" key="2">
    <source>
        <dbReference type="EMBL" id="GIF92715.1"/>
    </source>
</evidence>
<proteinExistence type="predicted"/>
<accession>A0A8J3K8N8</accession>
<feature type="coiled-coil region" evidence="1">
    <location>
        <begin position="232"/>
        <end position="273"/>
    </location>
</feature>
<comment type="caution">
    <text evidence="2">The sequence shown here is derived from an EMBL/GenBank/DDBJ whole genome shotgun (WGS) entry which is preliminary data.</text>
</comment>
<dbReference type="AlphaFoldDB" id="A0A8J3K8N8"/>
<keyword evidence="1" id="KW-0175">Coiled coil</keyword>
<organism evidence="2 3">
    <name type="scientific">Catellatospora chokoriensis</name>
    <dbReference type="NCBI Taxonomy" id="310353"/>
    <lineage>
        <taxon>Bacteria</taxon>
        <taxon>Bacillati</taxon>
        <taxon>Actinomycetota</taxon>
        <taxon>Actinomycetes</taxon>
        <taxon>Micromonosporales</taxon>
        <taxon>Micromonosporaceae</taxon>
        <taxon>Catellatospora</taxon>
    </lineage>
</organism>
<protein>
    <recommendedName>
        <fullName evidence="4">Restriction endonuclease</fullName>
    </recommendedName>
</protein>